<dbReference type="AlphaFoldDB" id="A6TS76"/>
<evidence type="ECO:0000256" key="1">
    <source>
        <dbReference type="SAM" id="MobiDB-lite"/>
    </source>
</evidence>
<feature type="compositionally biased region" description="Polar residues" evidence="1">
    <location>
        <begin position="57"/>
        <end position="80"/>
    </location>
</feature>
<dbReference type="OrthoDB" id="1707228at2"/>
<dbReference type="Pfam" id="PF09580">
    <property type="entry name" value="Spore_YhcN_YlaJ"/>
    <property type="match status" value="1"/>
</dbReference>
<keyword evidence="3" id="KW-1185">Reference proteome</keyword>
<dbReference type="EMBL" id="CP000724">
    <property type="protein sequence ID" value="ABR49044.1"/>
    <property type="molecule type" value="Genomic_DNA"/>
</dbReference>
<proteinExistence type="predicted"/>
<dbReference type="eggNOG" id="ENOG5032YMT">
    <property type="taxonomic scope" value="Bacteria"/>
</dbReference>
<dbReference type="GO" id="GO:0030435">
    <property type="term" value="P:sporulation resulting in formation of a cellular spore"/>
    <property type="evidence" value="ECO:0007669"/>
    <property type="project" value="InterPro"/>
</dbReference>
<dbReference type="InterPro" id="IPR014247">
    <property type="entry name" value="Spore_lipoprot_YhcN/YlaJ"/>
</dbReference>
<reference evidence="3" key="1">
    <citation type="journal article" date="2016" name="Genome Announc.">
        <title>Complete genome sequence of Alkaliphilus metalliredigens strain QYMF, an alkaliphilic and metal-reducing bacterium isolated from borax-contaminated leachate ponds.</title>
        <authorList>
            <person name="Hwang C."/>
            <person name="Copeland A."/>
            <person name="Lucas S."/>
            <person name="Lapidus A."/>
            <person name="Barry K."/>
            <person name="Detter J.C."/>
            <person name="Glavina Del Rio T."/>
            <person name="Hammon N."/>
            <person name="Israni S."/>
            <person name="Dalin E."/>
            <person name="Tice H."/>
            <person name="Pitluck S."/>
            <person name="Chertkov O."/>
            <person name="Brettin T."/>
            <person name="Bruce D."/>
            <person name="Han C."/>
            <person name="Schmutz J."/>
            <person name="Larimer F."/>
            <person name="Land M.L."/>
            <person name="Hauser L."/>
            <person name="Kyrpides N."/>
            <person name="Mikhailova N."/>
            <person name="Ye Q."/>
            <person name="Zhou J."/>
            <person name="Richardson P."/>
            <person name="Fields M.W."/>
        </authorList>
    </citation>
    <scope>NUCLEOTIDE SEQUENCE [LARGE SCALE GENOMIC DNA]</scope>
    <source>
        <strain evidence="3">QYMF</strain>
    </source>
</reference>
<dbReference type="Proteomes" id="UP000001572">
    <property type="component" value="Chromosome"/>
</dbReference>
<dbReference type="KEGG" id="amt:Amet_2894"/>
<dbReference type="RefSeq" id="WP_012064012.1">
    <property type="nucleotide sequence ID" value="NC_009633.1"/>
</dbReference>
<dbReference type="PROSITE" id="PS51257">
    <property type="entry name" value="PROKAR_LIPOPROTEIN"/>
    <property type="match status" value="1"/>
</dbReference>
<dbReference type="HOGENOM" id="CLU_077663_2_0_9"/>
<feature type="region of interest" description="Disordered" evidence="1">
    <location>
        <begin position="26"/>
        <end position="80"/>
    </location>
</feature>
<name>A6TS76_ALKMQ</name>
<accession>A6TS76</accession>
<evidence type="ECO:0000313" key="3">
    <source>
        <dbReference type="Proteomes" id="UP000001572"/>
    </source>
</evidence>
<evidence type="ECO:0000313" key="2">
    <source>
        <dbReference type="EMBL" id="ABR49044.1"/>
    </source>
</evidence>
<dbReference type="STRING" id="293826.Amet_2894"/>
<dbReference type="InterPro" id="IPR019076">
    <property type="entry name" value="Spore_lipoprot_YhcN/YlaJ-like"/>
</dbReference>
<protein>
    <submittedName>
        <fullName evidence="2">Sporulation lipoprotein YhcN/YlaJ</fullName>
    </submittedName>
</protein>
<dbReference type="NCBIfam" id="TIGR02898">
    <property type="entry name" value="spore_YhcN_YlaJ"/>
    <property type="match status" value="1"/>
</dbReference>
<sequence length="197" mass="21892">MKKTKIILILVIFLVAVIMITGCRPAERPVPDQRPVEESVPPDGVMGDPNAPLQQPEMRNTDPNNPMRNPNRQDTGQTADEQGMMDRELTLRADNIVNEVVKLDEVQSATVVITDNMAIVGVNLTSPTKGDMNTEIKRKVEETVKTADQRIERVSVTADPDIFERIENIAREAGRGRPLSGFGREIEELIRRITPGA</sequence>
<gene>
    <name evidence="2" type="ordered locus">Amet_2894</name>
</gene>
<keyword evidence="2" id="KW-0449">Lipoprotein</keyword>
<feature type="compositionally biased region" description="Basic and acidic residues" evidence="1">
    <location>
        <begin position="26"/>
        <end position="37"/>
    </location>
</feature>
<organism evidence="2 3">
    <name type="scientific">Alkaliphilus metalliredigens (strain QYMF)</name>
    <dbReference type="NCBI Taxonomy" id="293826"/>
    <lineage>
        <taxon>Bacteria</taxon>
        <taxon>Bacillati</taxon>
        <taxon>Bacillota</taxon>
        <taxon>Clostridia</taxon>
        <taxon>Peptostreptococcales</taxon>
        <taxon>Natronincolaceae</taxon>
        <taxon>Alkaliphilus</taxon>
    </lineage>
</organism>